<feature type="compositionally biased region" description="Acidic residues" evidence="1">
    <location>
        <begin position="80"/>
        <end position="89"/>
    </location>
</feature>
<accession>A0A9P4I567</accession>
<evidence type="ECO:0000313" key="2">
    <source>
        <dbReference type="EMBL" id="KAF2092312.1"/>
    </source>
</evidence>
<proteinExistence type="predicted"/>
<dbReference type="EMBL" id="ML978711">
    <property type="protein sequence ID" value="KAF2092312.1"/>
    <property type="molecule type" value="Genomic_DNA"/>
</dbReference>
<organism evidence="2 3">
    <name type="scientific">Saccharata proteae CBS 121410</name>
    <dbReference type="NCBI Taxonomy" id="1314787"/>
    <lineage>
        <taxon>Eukaryota</taxon>
        <taxon>Fungi</taxon>
        <taxon>Dikarya</taxon>
        <taxon>Ascomycota</taxon>
        <taxon>Pezizomycotina</taxon>
        <taxon>Dothideomycetes</taxon>
        <taxon>Dothideomycetes incertae sedis</taxon>
        <taxon>Botryosphaeriales</taxon>
        <taxon>Saccharataceae</taxon>
        <taxon>Saccharata</taxon>
    </lineage>
</organism>
<feature type="compositionally biased region" description="Basic and acidic residues" evidence="1">
    <location>
        <begin position="163"/>
        <end position="181"/>
    </location>
</feature>
<feature type="region of interest" description="Disordered" evidence="1">
    <location>
        <begin position="163"/>
        <end position="183"/>
    </location>
</feature>
<sequence>MADKDHLPWTAARCNRLLRPISSRLVALRKIAQRRHQPPAPLPASETENAEDAGAESEEPAPPSQAVPRKHNFGSSSDTSDLDNEEGAQDPDWVPGGAMTAGRKKALKQRTYSGRLARDIKRQKIGQGGAGEIATRRVRPGEIEVATPLIARHARGAPVLCERRDGEGEGLGEERDMEGKSGKARKRMLGFGQQKMMLSEEAETTFQLEHLCLGVAHLLAATKEQERKHHDLGARSLLDMCLRRVPAYIKMEQDWHDEHTEDDIDSSSEIYAELEYLGAAEGWKHLRKVVRAHGITLLVQAVHERIIPYERIRTLASTCRQQGALAEAEDLLTAWIETMRPLSQPAGHTASFFVLEKPTMAFLHEHAQAAGRWAFFYQKISDMLLTHRLPIAWVATTDFMPVWTRVVRSVSMSQADEPDLVRMDAMRLLRTVLMLGCGRTPHETGLLPANPVDEELARTPHVVGAGMQEALTNTITSLSTIFTSYALLDNAEQSRTSEPIHQSFESVALDLVSSTHTQSRYSAADHHAPNNQSHVGSAVSQRQCLIILSSLLLSTFGYTLPASQYPGCSHLDPHLIRHRVKAIEYIAKKSHTRILQSLPSFLCSLARCCGKWFHEDGFTHLRKIADGLIAAPGSKHGGSNSTSSSRWFLRQLAFDAVSEWAEQSNQTAHFAYARHVEEIIQSGDAATCNLTSPFKRGGNAAESLESLSSPAVAGHSAAGFRWEAGLSEWVACTPVLGRGKGARKMRQSASAVVPRWRMESEGADDDDRDAARKHDVLSVSSHAEVDEDVDMDADLDLDQAATDDDDDDDDDDEHHSDINTDDSGIHIPPPSPIVIPTPSKHPIVIPTPPKHRTLRLSWAQKHVSASCQRAHCSAAASTDVFVDEDEDAGLRRRSSRPKRRPDGWWLASRASKHGNRKRGREEDGKEDADECSFVAASRPSTFGLYPTTQIQASSNEAAGARKRLKRTTDERAGIKGSDADTDTANGSPMHRCRRASSLQRWQSSDRGRQEKNMRAGRNVRAASKRSRGGRGGREAVVATNESSEDELSFM</sequence>
<comment type="caution">
    <text evidence="2">The sequence shown here is derived from an EMBL/GenBank/DDBJ whole genome shotgun (WGS) entry which is preliminary data.</text>
</comment>
<name>A0A9P4I567_9PEZI</name>
<feature type="region of interest" description="Disordered" evidence="1">
    <location>
        <begin position="32"/>
        <end position="120"/>
    </location>
</feature>
<feature type="compositionally biased region" description="Acidic residues" evidence="1">
    <location>
        <begin position="48"/>
        <end position="59"/>
    </location>
</feature>
<feature type="compositionally biased region" description="Acidic residues" evidence="1">
    <location>
        <begin position="799"/>
        <end position="812"/>
    </location>
</feature>
<dbReference type="OrthoDB" id="4159838at2759"/>
<protein>
    <submittedName>
        <fullName evidence="2">Uncharacterized protein</fullName>
    </submittedName>
</protein>
<evidence type="ECO:0000313" key="3">
    <source>
        <dbReference type="Proteomes" id="UP000799776"/>
    </source>
</evidence>
<reference evidence="2" key="1">
    <citation type="journal article" date="2020" name="Stud. Mycol.">
        <title>101 Dothideomycetes genomes: a test case for predicting lifestyles and emergence of pathogens.</title>
        <authorList>
            <person name="Haridas S."/>
            <person name="Albert R."/>
            <person name="Binder M."/>
            <person name="Bloem J."/>
            <person name="Labutti K."/>
            <person name="Salamov A."/>
            <person name="Andreopoulos B."/>
            <person name="Baker S."/>
            <person name="Barry K."/>
            <person name="Bills G."/>
            <person name="Bluhm B."/>
            <person name="Cannon C."/>
            <person name="Castanera R."/>
            <person name="Culley D."/>
            <person name="Daum C."/>
            <person name="Ezra D."/>
            <person name="Gonzalez J."/>
            <person name="Henrissat B."/>
            <person name="Kuo A."/>
            <person name="Liang C."/>
            <person name="Lipzen A."/>
            <person name="Lutzoni F."/>
            <person name="Magnuson J."/>
            <person name="Mondo S."/>
            <person name="Nolan M."/>
            <person name="Ohm R."/>
            <person name="Pangilinan J."/>
            <person name="Park H.-J."/>
            <person name="Ramirez L."/>
            <person name="Alfaro M."/>
            <person name="Sun H."/>
            <person name="Tritt A."/>
            <person name="Yoshinaga Y."/>
            <person name="Zwiers L.-H."/>
            <person name="Turgeon B."/>
            <person name="Goodwin S."/>
            <person name="Spatafora J."/>
            <person name="Crous P."/>
            <person name="Grigoriev I."/>
        </authorList>
    </citation>
    <scope>NUCLEOTIDE SEQUENCE</scope>
    <source>
        <strain evidence="2">CBS 121410</strain>
    </source>
</reference>
<keyword evidence="3" id="KW-1185">Reference proteome</keyword>
<feature type="region of interest" description="Disordered" evidence="1">
    <location>
        <begin position="944"/>
        <end position="1050"/>
    </location>
</feature>
<feature type="region of interest" description="Disordered" evidence="1">
    <location>
        <begin position="886"/>
        <end position="931"/>
    </location>
</feature>
<gene>
    <name evidence="2" type="ORF">K490DRAFT_61751</name>
</gene>
<feature type="compositionally biased region" description="Polar residues" evidence="1">
    <location>
        <begin position="946"/>
        <end position="956"/>
    </location>
</feature>
<feature type="compositionally biased region" description="Basic and acidic residues" evidence="1">
    <location>
        <begin position="1003"/>
        <end position="1013"/>
    </location>
</feature>
<feature type="region of interest" description="Disordered" evidence="1">
    <location>
        <begin position="740"/>
        <end position="772"/>
    </location>
</feature>
<dbReference type="AlphaFoldDB" id="A0A9P4I567"/>
<feature type="region of interest" description="Disordered" evidence="1">
    <location>
        <begin position="799"/>
        <end position="841"/>
    </location>
</feature>
<dbReference type="Proteomes" id="UP000799776">
    <property type="component" value="Unassembled WGS sequence"/>
</dbReference>
<evidence type="ECO:0000256" key="1">
    <source>
        <dbReference type="SAM" id="MobiDB-lite"/>
    </source>
</evidence>